<dbReference type="Gene3D" id="3.40.190.290">
    <property type="match status" value="1"/>
</dbReference>
<evidence type="ECO:0000256" key="1">
    <source>
        <dbReference type="ARBA" id="ARBA00009437"/>
    </source>
</evidence>
<evidence type="ECO:0000256" key="3">
    <source>
        <dbReference type="ARBA" id="ARBA00023125"/>
    </source>
</evidence>
<evidence type="ECO:0000256" key="2">
    <source>
        <dbReference type="ARBA" id="ARBA00023015"/>
    </source>
</evidence>
<dbReference type="Pfam" id="PF00126">
    <property type="entry name" value="HTH_1"/>
    <property type="match status" value="1"/>
</dbReference>
<dbReference type="Pfam" id="PF03466">
    <property type="entry name" value="LysR_substrate"/>
    <property type="match status" value="1"/>
</dbReference>
<evidence type="ECO:0000256" key="4">
    <source>
        <dbReference type="ARBA" id="ARBA00023163"/>
    </source>
</evidence>
<dbReference type="GO" id="GO:0003677">
    <property type="term" value="F:DNA binding"/>
    <property type="evidence" value="ECO:0007669"/>
    <property type="project" value="UniProtKB-KW"/>
</dbReference>
<dbReference type="SUPFAM" id="SSF53850">
    <property type="entry name" value="Periplasmic binding protein-like II"/>
    <property type="match status" value="1"/>
</dbReference>
<gene>
    <name evidence="6" type="ORF">SAMN05660648_01230</name>
</gene>
<reference evidence="6 7" key="1">
    <citation type="submission" date="2016-10" db="EMBL/GenBank/DDBJ databases">
        <authorList>
            <person name="de Groot N.N."/>
        </authorList>
    </citation>
    <scope>NUCLEOTIDE SEQUENCE [LARGE SCALE GENOMIC DNA]</scope>
    <source>
        <strain evidence="6 7">DSM 2872</strain>
    </source>
</reference>
<dbReference type="PANTHER" id="PTHR30126">
    <property type="entry name" value="HTH-TYPE TRANSCRIPTIONAL REGULATOR"/>
    <property type="match status" value="1"/>
</dbReference>
<keyword evidence="2" id="KW-0805">Transcription regulation</keyword>
<dbReference type="InterPro" id="IPR036388">
    <property type="entry name" value="WH-like_DNA-bd_sf"/>
</dbReference>
<keyword evidence="4" id="KW-0804">Transcription</keyword>
<organism evidence="6 7">
    <name type="scientific">Selenomonas ruminantium</name>
    <dbReference type="NCBI Taxonomy" id="971"/>
    <lineage>
        <taxon>Bacteria</taxon>
        <taxon>Bacillati</taxon>
        <taxon>Bacillota</taxon>
        <taxon>Negativicutes</taxon>
        <taxon>Selenomonadales</taxon>
        <taxon>Selenomonadaceae</taxon>
        <taxon>Selenomonas</taxon>
    </lineage>
</organism>
<dbReference type="EMBL" id="FNQG01000004">
    <property type="protein sequence ID" value="SDZ91401.1"/>
    <property type="molecule type" value="Genomic_DNA"/>
</dbReference>
<dbReference type="InterPro" id="IPR000847">
    <property type="entry name" value="LysR_HTH_N"/>
</dbReference>
<dbReference type="InterPro" id="IPR036390">
    <property type="entry name" value="WH_DNA-bd_sf"/>
</dbReference>
<dbReference type="PROSITE" id="PS50931">
    <property type="entry name" value="HTH_LYSR"/>
    <property type="match status" value="1"/>
</dbReference>
<dbReference type="CDD" id="cd05466">
    <property type="entry name" value="PBP2_LTTR_substrate"/>
    <property type="match status" value="1"/>
</dbReference>
<dbReference type="Proteomes" id="UP000183469">
    <property type="component" value="Unassembled WGS sequence"/>
</dbReference>
<evidence type="ECO:0000313" key="7">
    <source>
        <dbReference type="Proteomes" id="UP000183469"/>
    </source>
</evidence>
<dbReference type="FunFam" id="1.10.10.10:FF:000001">
    <property type="entry name" value="LysR family transcriptional regulator"/>
    <property type="match status" value="1"/>
</dbReference>
<dbReference type="PRINTS" id="PR00039">
    <property type="entry name" value="HTHLYSR"/>
</dbReference>
<dbReference type="PANTHER" id="PTHR30126:SF96">
    <property type="entry name" value="TRANSCRIPTIONAL REGULATORY PROTEIN, LYSR FAMILY"/>
    <property type="match status" value="1"/>
</dbReference>
<dbReference type="RefSeq" id="WP_074671611.1">
    <property type="nucleotide sequence ID" value="NZ_FNQG01000004.1"/>
</dbReference>
<dbReference type="Gene3D" id="1.10.10.10">
    <property type="entry name" value="Winged helix-like DNA-binding domain superfamily/Winged helix DNA-binding domain"/>
    <property type="match status" value="1"/>
</dbReference>
<dbReference type="SUPFAM" id="SSF46785">
    <property type="entry name" value="Winged helix' DNA-binding domain"/>
    <property type="match status" value="1"/>
</dbReference>
<proteinExistence type="inferred from homology"/>
<keyword evidence="3 6" id="KW-0238">DNA-binding</keyword>
<feature type="domain" description="HTH lysR-type" evidence="5">
    <location>
        <begin position="1"/>
        <end position="56"/>
    </location>
</feature>
<evidence type="ECO:0000259" key="5">
    <source>
        <dbReference type="PROSITE" id="PS50931"/>
    </source>
</evidence>
<protein>
    <submittedName>
        <fullName evidence="6">DNA-binding transcriptional regulator, LysR family</fullName>
    </submittedName>
</protein>
<evidence type="ECO:0000313" key="6">
    <source>
        <dbReference type="EMBL" id="SDZ91401.1"/>
    </source>
</evidence>
<comment type="similarity">
    <text evidence="1">Belongs to the LysR transcriptional regulatory family.</text>
</comment>
<accession>A0A1H3WXF4</accession>
<sequence>MTGMDYVYTVYEEKSFSAAAKKLFMTQPALSAAVKKVEQELGMAIFDRSHSPLRLTDAGQAYIEAAEKIFQIQRNLQRYVDDLAQLESGNLAIGGTNFVTACFLPTLIRQFSEKHPLIKLSVVESSSAELFAGLKNGTIDLVIDSGECDTKEFESLTFFTDRIMLAVPKSMDTGATELAYSRQDIIAGRHLAPGAPATDLKHYAHTAFLLLSRGNDMNRRAKGLLRAVDIEPPVRLYLNQLMTAYHMAAAGLGATFLTDTLIRMAAPNDSLNYYLVNHPLMEREIFIAAPQKKYRPKALQAFWDSVANIYVNDVNTCQ</sequence>
<dbReference type="OrthoDB" id="9803735at2"/>
<name>A0A1H3WXF4_SELRU</name>
<dbReference type="InterPro" id="IPR005119">
    <property type="entry name" value="LysR_subst-bd"/>
</dbReference>
<dbReference type="GO" id="GO:0003700">
    <property type="term" value="F:DNA-binding transcription factor activity"/>
    <property type="evidence" value="ECO:0007669"/>
    <property type="project" value="InterPro"/>
</dbReference>
<dbReference type="AlphaFoldDB" id="A0A1H3WXF4"/>